<dbReference type="Pfam" id="PF13783">
    <property type="entry name" value="DUF4177"/>
    <property type="match status" value="1"/>
</dbReference>
<reference evidence="2" key="1">
    <citation type="submission" date="2017-08" db="EMBL/GenBank/DDBJ databases">
        <authorList>
            <person name="Varghese N."/>
            <person name="Submissions S."/>
        </authorList>
    </citation>
    <scope>NUCLEOTIDE SEQUENCE [LARGE SCALE GENOMIC DNA]</scope>
    <source>
        <strain evidence="2">JC22</strain>
    </source>
</reference>
<dbReference type="EMBL" id="OBMQ01000002">
    <property type="protein sequence ID" value="SOB99565.1"/>
    <property type="molecule type" value="Genomic_DNA"/>
</dbReference>
<keyword evidence="2" id="KW-1185">Reference proteome</keyword>
<dbReference type="Proteomes" id="UP000219636">
    <property type="component" value="Unassembled WGS sequence"/>
</dbReference>
<dbReference type="RefSeq" id="WP_097072579.1">
    <property type="nucleotide sequence ID" value="NZ_OBMQ01000002.1"/>
</dbReference>
<gene>
    <name evidence="1" type="ORF">SAMN05880501_102232</name>
</gene>
<dbReference type="AlphaFoldDB" id="A0A285RZA0"/>
<accession>A0A285RZA0</accession>
<dbReference type="OrthoDB" id="1739894at2"/>
<dbReference type="InterPro" id="IPR025234">
    <property type="entry name" value="YjzH-like"/>
</dbReference>
<proteinExistence type="predicted"/>
<evidence type="ECO:0000313" key="2">
    <source>
        <dbReference type="Proteomes" id="UP000219636"/>
    </source>
</evidence>
<protein>
    <submittedName>
        <fullName evidence="1">Uncharacterized protein DUF4177</fullName>
    </submittedName>
</protein>
<organism evidence="1 2">
    <name type="scientific">Ureibacillus xyleni</name>
    <dbReference type="NCBI Taxonomy" id="614648"/>
    <lineage>
        <taxon>Bacteria</taxon>
        <taxon>Bacillati</taxon>
        <taxon>Bacillota</taxon>
        <taxon>Bacilli</taxon>
        <taxon>Bacillales</taxon>
        <taxon>Caryophanaceae</taxon>
        <taxon>Ureibacillus</taxon>
    </lineage>
</organism>
<sequence>MYEHKFIKVDLTNFGKKPKEDYHEIVEEHEKQGWELVQIFSPSTASYGMSAYFELIFKRKVEK</sequence>
<name>A0A285RZA0_9BACL</name>
<evidence type="ECO:0000313" key="1">
    <source>
        <dbReference type="EMBL" id="SOB99565.1"/>
    </source>
</evidence>